<evidence type="ECO:0000256" key="2">
    <source>
        <dbReference type="ARBA" id="ARBA00012198"/>
    </source>
</evidence>
<organism evidence="9 10">
    <name type="scientific">Elachura formosa</name>
    <name type="common">spotted wren-babbler</name>
    <dbReference type="NCBI Taxonomy" id="1463973"/>
    <lineage>
        <taxon>Eukaryota</taxon>
        <taxon>Metazoa</taxon>
        <taxon>Chordata</taxon>
        <taxon>Craniata</taxon>
        <taxon>Vertebrata</taxon>
        <taxon>Euteleostomi</taxon>
        <taxon>Archelosauria</taxon>
        <taxon>Archosauria</taxon>
        <taxon>Dinosauria</taxon>
        <taxon>Saurischia</taxon>
        <taxon>Theropoda</taxon>
        <taxon>Coelurosauria</taxon>
        <taxon>Aves</taxon>
        <taxon>Neognathae</taxon>
        <taxon>Neoaves</taxon>
        <taxon>Telluraves</taxon>
        <taxon>Australaves</taxon>
        <taxon>Passeriformes</taxon>
        <taxon>Elachuridae</taxon>
        <taxon>Elachura</taxon>
    </lineage>
</organism>
<evidence type="ECO:0000256" key="1">
    <source>
        <dbReference type="ARBA" id="ARBA00006607"/>
    </source>
</evidence>
<dbReference type="AlphaFoldDB" id="A0A851UX80"/>
<dbReference type="OrthoDB" id="1733909at2759"/>
<dbReference type="Proteomes" id="UP000623542">
    <property type="component" value="Unassembled WGS sequence"/>
</dbReference>
<comment type="similarity">
    <text evidence="1">Belongs to the chaperonin (HSP60) family.</text>
</comment>
<evidence type="ECO:0000256" key="4">
    <source>
        <dbReference type="ARBA" id="ARBA00023186"/>
    </source>
</evidence>
<dbReference type="GO" id="GO:0140662">
    <property type="term" value="F:ATP-dependent protein folding chaperone"/>
    <property type="evidence" value="ECO:0007669"/>
    <property type="project" value="InterPro"/>
</dbReference>
<comment type="function">
    <text evidence="8">Chaperonin implicated in mitochondrial protein import and macromolecular assembly. Together with Hsp10, facilitates the correct folding of imported proteins. May also prevent misfolding and promote the refolding and proper assembly of unfolded polypeptides generated under stress conditions in the mitochondrial matrix. The functional units of these chaperonins consist of heptameric rings of the large subunit Hsp60, which function as a back-to-back double ring. In a cyclic reaction, Hsp60 ring complexes bind one unfolded substrate protein per ring, followed by the binding of ATP and association with 2 heptameric rings of the co-chaperonin Hsp10. This leads to sequestration of the substrate protein in the inner cavity of Hsp60 where, for a certain period of time, it can fold undisturbed by other cell components. Synchronous hydrolysis of ATP in all Hsp60 subunits results in the dissociation of the chaperonin rings and the release of ADP and the folded substrate protein.</text>
</comment>
<evidence type="ECO:0000256" key="7">
    <source>
        <dbReference type="ARBA" id="ARBA00031799"/>
    </source>
</evidence>
<keyword evidence="10" id="KW-1185">Reference proteome</keyword>
<protein>
    <recommendedName>
        <fullName evidence="3">60 kDa heat shock protein, mitochondrial</fullName>
        <ecNumber evidence="2">5.6.1.7</ecNumber>
    </recommendedName>
    <alternativeName>
        <fullName evidence="5">60 kDa chaperonin</fullName>
    </alternativeName>
    <alternativeName>
        <fullName evidence="7">Chaperonin 60</fullName>
    </alternativeName>
    <alternativeName>
        <fullName evidence="6">Heat shock protein 60</fullName>
    </alternativeName>
</protein>
<sequence>LENPYILLSEKKISALQDILPSLEIAAQTRRPLLIIAEDVDGEALAAIILNKLRGQISVAAVKAPGFGDNRKSILGDIAILTGGTVFTDELEVKLE</sequence>
<comment type="caution">
    <text evidence="9">The sequence shown here is derived from an EMBL/GenBank/DDBJ whole genome shotgun (WGS) entry which is preliminary data.</text>
</comment>
<evidence type="ECO:0000313" key="10">
    <source>
        <dbReference type="Proteomes" id="UP000623542"/>
    </source>
</evidence>
<dbReference type="GO" id="GO:0042026">
    <property type="term" value="P:protein refolding"/>
    <property type="evidence" value="ECO:0007669"/>
    <property type="project" value="InterPro"/>
</dbReference>
<dbReference type="Gene3D" id="3.50.7.10">
    <property type="entry name" value="GroEL"/>
    <property type="match status" value="1"/>
</dbReference>
<dbReference type="PANTHER" id="PTHR45633">
    <property type="entry name" value="60 KDA HEAT SHOCK PROTEIN, MITOCHONDRIAL"/>
    <property type="match status" value="1"/>
</dbReference>
<proteinExistence type="inferred from homology"/>
<feature type="non-terminal residue" evidence="9">
    <location>
        <position position="1"/>
    </location>
</feature>
<accession>A0A851UX80</accession>
<dbReference type="FunFam" id="3.50.7.10:FF:000001">
    <property type="entry name" value="60 kDa chaperonin"/>
    <property type="match status" value="1"/>
</dbReference>
<evidence type="ECO:0000256" key="8">
    <source>
        <dbReference type="ARBA" id="ARBA00037436"/>
    </source>
</evidence>
<dbReference type="InterPro" id="IPR001844">
    <property type="entry name" value="Cpn60/GroEL"/>
</dbReference>
<reference evidence="9" key="1">
    <citation type="submission" date="2019-09" db="EMBL/GenBank/DDBJ databases">
        <title>Bird 10,000 Genomes (B10K) Project - Family phase.</title>
        <authorList>
            <person name="Zhang G."/>
        </authorList>
    </citation>
    <scope>NUCLEOTIDE SEQUENCE</scope>
    <source>
        <strain evidence="9">B10K-IZCAS-20218</strain>
        <tissue evidence="9">Blood</tissue>
    </source>
</reference>
<dbReference type="EMBL" id="WBNG01004691">
    <property type="protein sequence ID" value="NXD32321.1"/>
    <property type="molecule type" value="Genomic_DNA"/>
</dbReference>
<gene>
    <name evidence="9" type="primary">Hsp60_3</name>
    <name evidence="9" type="ORF">ELAFOR_R15759</name>
</gene>
<name>A0A851UX80_9PASS</name>
<evidence type="ECO:0000256" key="6">
    <source>
        <dbReference type="ARBA" id="ARBA00030005"/>
    </source>
</evidence>
<keyword evidence="4" id="KW-0143">Chaperone</keyword>
<dbReference type="SUPFAM" id="SSF52029">
    <property type="entry name" value="GroEL apical domain-like"/>
    <property type="match status" value="1"/>
</dbReference>
<evidence type="ECO:0000256" key="3">
    <source>
        <dbReference type="ARBA" id="ARBA00019981"/>
    </source>
</evidence>
<dbReference type="InterPro" id="IPR027409">
    <property type="entry name" value="GroEL-like_apical_dom_sf"/>
</dbReference>
<feature type="non-terminal residue" evidence="9">
    <location>
        <position position="96"/>
    </location>
</feature>
<dbReference type="EC" id="5.6.1.7" evidence="2"/>
<evidence type="ECO:0000256" key="5">
    <source>
        <dbReference type="ARBA" id="ARBA00029756"/>
    </source>
</evidence>
<evidence type="ECO:0000313" key="9">
    <source>
        <dbReference type="EMBL" id="NXD32321.1"/>
    </source>
</evidence>